<evidence type="ECO:0000313" key="3">
    <source>
        <dbReference type="Proteomes" id="UP000602004"/>
    </source>
</evidence>
<keyword evidence="1" id="KW-1133">Transmembrane helix</keyword>
<keyword evidence="3" id="KW-1185">Reference proteome</keyword>
<evidence type="ECO:0000256" key="1">
    <source>
        <dbReference type="SAM" id="Phobius"/>
    </source>
</evidence>
<keyword evidence="1" id="KW-0472">Membrane</keyword>
<name>A0ABQ1LXX7_9BURK</name>
<feature type="transmembrane region" description="Helical" evidence="1">
    <location>
        <begin position="38"/>
        <end position="60"/>
    </location>
</feature>
<keyword evidence="1" id="KW-0812">Transmembrane</keyword>
<proteinExistence type="predicted"/>
<evidence type="ECO:0000313" key="2">
    <source>
        <dbReference type="EMBL" id="GGC31004.1"/>
    </source>
</evidence>
<sequence length="66" mass="7617">MRARLIRYGAESPKRKLISQRGAEGMLRRSNEVFAAAWRWRGLVLGVIWVCKVVSALRALPRFSKF</sequence>
<evidence type="ECO:0008006" key="4">
    <source>
        <dbReference type="Google" id="ProtNLM"/>
    </source>
</evidence>
<dbReference type="Proteomes" id="UP000602004">
    <property type="component" value="Unassembled WGS sequence"/>
</dbReference>
<comment type="caution">
    <text evidence="2">The sequence shown here is derived from an EMBL/GenBank/DDBJ whole genome shotgun (WGS) entry which is preliminary data.</text>
</comment>
<accession>A0ABQ1LXX7</accession>
<gene>
    <name evidence="2" type="ORF">GCM10011400_17170</name>
</gene>
<reference evidence="3" key="1">
    <citation type="journal article" date="2019" name="Int. J. Syst. Evol. Microbiol.">
        <title>The Global Catalogue of Microorganisms (GCM) 10K type strain sequencing project: providing services to taxonomists for standard genome sequencing and annotation.</title>
        <authorList>
            <consortium name="The Broad Institute Genomics Platform"/>
            <consortium name="The Broad Institute Genome Sequencing Center for Infectious Disease"/>
            <person name="Wu L."/>
            <person name="Ma J."/>
        </authorList>
    </citation>
    <scope>NUCLEOTIDE SEQUENCE [LARGE SCALE GENOMIC DNA]</scope>
    <source>
        <strain evidence="3">CGMCC 1.15103</strain>
    </source>
</reference>
<protein>
    <recommendedName>
        <fullName evidence="4">Transposase</fullName>
    </recommendedName>
</protein>
<dbReference type="EMBL" id="BMHL01000002">
    <property type="protein sequence ID" value="GGC31004.1"/>
    <property type="molecule type" value="Genomic_DNA"/>
</dbReference>
<organism evidence="2 3">
    <name type="scientific">Paraburkholderia caffeinilytica</name>
    <dbReference type="NCBI Taxonomy" id="1761016"/>
    <lineage>
        <taxon>Bacteria</taxon>
        <taxon>Pseudomonadati</taxon>
        <taxon>Pseudomonadota</taxon>
        <taxon>Betaproteobacteria</taxon>
        <taxon>Burkholderiales</taxon>
        <taxon>Burkholderiaceae</taxon>
        <taxon>Paraburkholderia</taxon>
    </lineage>
</organism>